<dbReference type="GO" id="GO:0006351">
    <property type="term" value="P:DNA-templated transcription"/>
    <property type="evidence" value="ECO:0007669"/>
    <property type="project" value="InterPro"/>
</dbReference>
<dbReference type="GO" id="GO:0003677">
    <property type="term" value="F:DNA binding"/>
    <property type="evidence" value="ECO:0007669"/>
    <property type="project" value="InterPro"/>
</dbReference>
<protein>
    <submittedName>
        <fullName evidence="6">Fungal-specific transcription factor domain-containing protein</fullName>
    </submittedName>
</protein>
<sequence length="336" mass="38664">MENGSVSDKSDAGPEKRSQQRFGRLPLTQDIRIRGHASNQSWMKLIDTINLIRWDAQDSAENGSDVSDDEEISEASPVRVLTPSISYHNLILRRYSTDIDLTKYHPLPSYIPYLWYIYQENLEPLIKVVHVPSVEAVFRDARRNPANLTAAQEGLVFAIYYAAIISLDAEEVQTNFGTTKNNLLTQYRFAFEQALSKSNFIQTSNITILQAFPIFLVVLRRHDESRYCWSIAGLLIHLARGLGFHRDGIHLRMGPFETEMRRRIWWQLLILDLRSSEELRTDLMISDSSHDTLMPSNINDAYISPDITEFPRPREGKSDCAVVVIRYETCSLNRRV</sequence>
<dbReference type="PANTHER" id="PTHR31001:SF50">
    <property type="entry name" value="ZN(II)2CYS6 TRANSCRIPTION FACTOR (EUROFUNG)"/>
    <property type="match status" value="1"/>
</dbReference>
<evidence type="ECO:0000313" key="7">
    <source>
        <dbReference type="Proteomes" id="UP000777438"/>
    </source>
</evidence>
<name>A0A9P8VU03_9HYPO</name>
<dbReference type="GO" id="GO:0008270">
    <property type="term" value="F:zinc ion binding"/>
    <property type="evidence" value="ECO:0007669"/>
    <property type="project" value="InterPro"/>
</dbReference>
<dbReference type="InterPro" id="IPR007219">
    <property type="entry name" value="XnlR_reg_dom"/>
</dbReference>
<evidence type="ECO:0000256" key="1">
    <source>
        <dbReference type="ARBA" id="ARBA00004123"/>
    </source>
</evidence>
<dbReference type="AlphaFoldDB" id="A0A9P8VU03"/>
<feature type="compositionally biased region" description="Basic and acidic residues" evidence="4">
    <location>
        <begin position="8"/>
        <end position="18"/>
    </location>
</feature>
<dbReference type="PANTHER" id="PTHR31001">
    <property type="entry name" value="UNCHARACTERIZED TRANSCRIPTIONAL REGULATORY PROTEIN"/>
    <property type="match status" value="1"/>
</dbReference>
<evidence type="ECO:0000256" key="2">
    <source>
        <dbReference type="ARBA" id="ARBA00022723"/>
    </source>
</evidence>
<accession>A0A9P8VU03</accession>
<keyword evidence="7" id="KW-1185">Reference proteome</keyword>
<organism evidence="6 7">
    <name type="scientific">Thelonectria olida</name>
    <dbReference type="NCBI Taxonomy" id="1576542"/>
    <lineage>
        <taxon>Eukaryota</taxon>
        <taxon>Fungi</taxon>
        <taxon>Dikarya</taxon>
        <taxon>Ascomycota</taxon>
        <taxon>Pezizomycotina</taxon>
        <taxon>Sordariomycetes</taxon>
        <taxon>Hypocreomycetidae</taxon>
        <taxon>Hypocreales</taxon>
        <taxon>Nectriaceae</taxon>
        <taxon>Thelonectria</taxon>
    </lineage>
</organism>
<feature type="domain" description="Xylanolytic transcriptional activator regulatory" evidence="5">
    <location>
        <begin position="228"/>
        <end position="301"/>
    </location>
</feature>
<gene>
    <name evidence="6" type="ORF">B0T10DRAFT_158322</name>
</gene>
<dbReference type="GO" id="GO:0005634">
    <property type="term" value="C:nucleus"/>
    <property type="evidence" value="ECO:0007669"/>
    <property type="project" value="UniProtKB-SubCell"/>
</dbReference>
<keyword evidence="2" id="KW-0479">Metal-binding</keyword>
<dbReference type="SMART" id="SM00906">
    <property type="entry name" value="Fungal_trans"/>
    <property type="match status" value="1"/>
</dbReference>
<evidence type="ECO:0000259" key="5">
    <source>
        <dbReference type="SMART" id="SM00906"/>
    </source>
</evidence>
<dbReference type="OrthoDB" id="435881at2759"/>
<dbReference type="CDD" id="cd12148">
    <property type="entry name" value="fungal_TF_MHR"/>
    <property type="match status" value="1"/>
</dbReference>
<evidence type="ECO:0000256" key="3">
    <source>
        <dbReference type="ARBA" id="ARBA00023242"/>
    </source>
</evidence>
<keyword evidence="3" id="KW-0539">Nucleus</keyword>
<dbReference type="EMBL" id="JAGPYM010000029">
    <property type="protein sequence ID" value="KAH6879469.1"/>
    <property type="molecule type" value="Genomic_DNA"/>
</dbReference>
<proteinExistence type="predicted"/>
<dbReference type="Pfam" id="PF04082">
    <property type="entry name" value="Fungal_trans"/>
    <property type="match status" value="1"/>
</dbReference>
<comment type="subcellular location">
    <subcellularLocation>
        <location evidence="1">Nucleus</location>
    </subcellularLocation>
</comment>
<dbReference type="Proteomes" id="UP000777438">
    <property type="component" value="Unassembled WGS sequence"/>
</dbReference>
<evidence type="ECO:0000313" key="6">
    <source>
        <dbReference type="EMBL" id="KAH6879469.1"/>
    </source>
</evidence>
<feature type="region of interest" description="Disordered" evidence="4">
    <location>
        <begin position="1"/>
        <end position="21"/>
    </location>
</feature>
<evidence type="ECO:0000256" key="4">
    <source>
        <dbReference type="SAM" id="MobiDB-lite"/>
    </source>
</evidence>
<reference evidence="6 7" key="1">
    <citation type="journal article" date="2021" name="Nat. Commun.">
        <title>Genetic determinants of endophytism in the Arabidopsis root mycobiome.</title>
        <authorList>
            <person name="Mesny F."/>
            <person name="Miyauchi S."/>
            <person name="Thiergart T."/>
            <person name="Pickel B."/>
            <person name="Atanasova L."/>
            <person name="Karlsson M."/>
            <person name="Huettel B."/>
            <person name="Barry K.W."/>
            <person name="Haridas S."/>
            <person name="Chen C."/>
            <person name="Bauer D."/>
            <person name="Andreopoulos W."/>
            <person name="Pangilinan J."/>
            <person name="LaButti K."/>
            <person name="Riley R."/>
            <person name="Lipzen A."/>
            <person name="Clum A."/>
            <person name="Drula E."/>
            <person name="Henrissat B."/>
            <person name="Kohler A."/>
            <person name="Grigoriev I.V."/>
            <person name="Martin F.M."/>
            <person name="Hacquard S."/>
        </authorList>
    </citation>
    <scope>NUCLEOTIDE SEQUENCE [LARGE SCALE GENOMIC DNA]</scope>
    <source>
        <strain evidence="6 7">MPI-CAGE-CH-0241</strain>
    </source>
</reference>
<comment type="caution">
    <text evidence="6">The sequence shown here is derived from an EMBL/GenBank/DDBJ whole genome shotgun (WGS) entry which is preliminary data.</text>
</comment>
<dbReference type="InterPro" id="IPR050613">
    <property type="entry name" value="Sec_Metabolite_Reg"/>
</dbReference>